<gene>
    <name evidence="9" type="ORF">ABS311_09030</name>
</gene>
<evidence type="ECO:0000256" key="7">
    <source>
        <dbReference type="SAM" id="Phobius"/>
    </source>
</evidence>
<evidence type="ECO:0000256" key="2">
    <source>
        <dbReference type="ARBA" id="ARBA00022723"/>
    </source>
</evidence>
<keyword evidence="7" id="KW-0472">Membrane</keyword>
<evidence type="ECO:0000256" key="5">
    <source>
        <dbReference type="ARBA" id="ARBA00023049"/>
    </source>
</evidence>
<accession>A0ABV1RGF6</accession>
<keyword evidence="7" id="KW-0812">Transmembrane</keyword>
<keyword evidence="2" id="KW-0479">Metal-binding</keyword>
<organism evidence="9 10">
    <name type="scientific">Catenovulum sediminis</name>
    <dbReference type="NCBI Taxonomy" id="1740262"/>
    <lineage>
        <taxon>Bacteria</taxon>
        <taxon>Pseudomonadati</taxon>
        <taxon>Pseudomonadota</taxon>
        <taxon>Gammaproteobacteria</taxon>
        <taxon>Alteromonadales</taxon>
        <taxon>Alteromonadaceae</taxon>
        <taxon>Catenovulum</taxon>
    </lineage>
</organism>
<dbReference type="Pfam" id="PF01435">
    <property type="entry name" value="Peptidase_M48"/>
    <property type="match status" value="1"/>
</dbReference>
<dbReference type="InterPro" id="IPR001915">
    <property type="entry name" value="Peptidase_M48"/>
</dbReference>
<evidence type="ECO:0000256" key="6">
    <source>
        <dbReference type="RuleBase" id="RU003983"/>
    </source>
</evidence>
<protein>
    <submittedName>
        <fullName evidence="9">M48 family metallopeptidase</fullName>
    </submittedName>
</protein>
<feature type="transmembrane region" description="Helical" evidence="7">
    <location>
        <begin position="16"/>
        <end position="35"/>
    </location>
</feature>
<keyword evidence="4 6" id="KW-0862">Zinc</keyword>
<sequence length="292" mass="33196">MTAYNQYNSNAEYKRWAIIISASIFVLLLFVYKAYTYILPSLSEYIADQLPSSTAQHIGESALEQMDKEQFTESQISEEEQQRILALFSQLHPLRKEGRENKEIQDSTETQYRLLFRQWDDTANAMALADGTIIITDRMLALIENDQQLAAILLHEIGHVEHNHVIENLVQMSVMSLAMAIIFGDASALNAILVQGAALGTLLSYSRKAEFEADQYAAQRMLSLYQTVDPFVQALKLLESDYLKQHQEDNASSDAENNLEETSREHLDWFSTHPNMESRVTAIRKVSSAQLN</sequence>
<evidence type="ECO:0000256" key="1">
    <source>
        <dbReference type="ARBA" id="ARBA00022670"/>
    </source>
</evidence>
<dbReference type="Proteomes" id="UP001467690">
    <property type="component" value="Unassembled WGS sequence"/>
</dbReference>
<comment type="similarity">
    <text evidence="6">Belongs to the peptidase M48 family.</text>
</comment>
<keyword evidence="1 6" id="KW-0645">Protease</keyword>
<dbReference type="Gene3D" id="3.30.2010.10">
    <property type="entry name" value="Metalloproteases ('zincins'), catalytic domain"/>
    <property type="match status" value="1"/>
</dbReference>
<evidence type="ECO:0000313" key="10">
    <source>
        <dbReference type="Proteomes" id="UP001467690"/>
    </source>
</evidence>
<evidence type="ECO:0000256" key="4">
    <source>
        <dbReference type="ARBA" id="ARBA00022833"/>
    </source>
</evidence>
<keyword evidence="7" id="KW-1133">Transmembrane helix</keyword>
<keyword evidence="5 6" id="KW-0482">Metalloprotease</keyword>
<feature type="domain" description="Peptidase M48" evidence="8">
    <location>
        <begin position="111"/>
        <end position="285"/>
    </location>
</feature>
<name>A0ABV1RGF6_9ALTE</name>
<dbReference type="PANTHER" id="PTHR22726:SF24">
    <property type="entry name" value="M48 FAMILY METALLOPEPTIDASE"/>
    <property type="match status" value="1"/>
</dbReference>
<keyword evidence="3 6" id="KW-0378">Hydrolase</keyword>
<keyword evidence="10" id="KW-1185">Reference proteome</keyword>
<dbReference type="InterPro" id="IPR051156">
    <property type="entry name" value="Mito/Outer_Membr_Metalloprot"/>
</dbReference>
<proteinExistence type="inferred from homology"/>
<evidence type="ECO:0000313" key="9">
    <source>
        <dbReference type="EMBL" id="MER2492023.1"/>
    </source>
</evidence>
<dbReference type="RefSeq" id="WP_350401547.1">
    <property type="nucleotide sequence ID" value="NZ_JBELOE010000185.1"/>
</dbReference>
<dbReference type="EMBL" id="JBELOE010000185">
    <property type="protein sequence ID" value="MER2492023.1"/>
    <property type="molecule type" value="Genomic_DNA"/>
</dbReference>
<dbReference type="PANTHER" id="PTHR22726">
    <property type="entry name" value="METALLOENDOPEPTIDASE OMA1"/>
    <property type="match status" value="1"/>
</dbReference>
<comment type="cofactor">
    <cofactor evidence="6">
        <name>Zn(2+)</name>
        <dbReference type="ChEBI" id="CHEBI:29105"/>
    </cofactor>
    <text evidence="6">Binds 1 zinc ion per subunit.</text>
</comment>
<evidence type="ECO:0000259" key="8">
    <source>
        <dbReference type="Pfam" id="PF01435"/>
    </source>
</evidence>
<dbReference type="CDD" id="cd07332">
    <property type="entry name" value="M48C_Oma1_like"/>
    <property type="match status" value="1"/>
</dbReference>
<reference evidence="9 10" key="1">
    <citation type="submission" date="2024-06" db="EMBL/GenBank/DDBJ databases">
        <authorList>
            <person name="Chen R.Y."/>
        </authorList>
    </citation>
    <scope>NUCLEOTIDE SEQUENCE [LARGE SCALE GENOMIC DNA]</scope>
    <source>
        <strain evidence="9 10">D2</strain>
    </source>
</reference>
<evidence type="ECO:0000256" key="3">
    <source>
        <dbReference type="ARBA" id="ARBA00022801"/>
    </source>
</evidence>
<comment type="caution">
    <text evidence="9">The sequence shown here is derived from an EMBL/GenBank/DDBJ whole genome shotgun (WGS) entry which is preliminary data.</text>
</comment>